<name>A0A828Z3T1_9LEPT</name>
<gene>
    <name evidence="1" type="ORF">LEP1GSC036_4410</name>
</gene>
<proteinExistence type="predicted"/>
<organism evidence="1 2">
    <name type="scientific">Leptospira weilii str. 2006001853</name>
    <dbReference type="NCBI Taxonomy" id="1001589"/>
    <lineage>
        <taxon>Bacteria</taxon>
        <taxon>Pseudomonadati</taxon>
        <taxon>Spirochaetota</taxon>
        <taxon>Spirochaetia</taxon>
        <taxon>Leptospirales</taxon>
        <taxon>Leptospiraceae</taxon>
        <taxon>Leptospira</taxon>
    </lineage>
</organism>
<accession>A0A828Z3T1</accession>
<reference evidence="1 2" key="1">
    <citation type="submission" date="2012-10" db="EMBL/GenBank/DDBJ databases">
        <authorList>
            <person name="Harkins D.M."/>
            <person name="Durkin A.S."/>
            <person name="Brinkac L.M."/>
            <person name="Haft D.H."/>
            <person name="Selengut J.D."/>
            <person name="Sanka R."/>
            <person name="DePew J."/>
            <person name="Purushe J."/>
            <person name="Whelen A.C."/>
            <person name="Vinetz J.M."/>
            <person name="Sutton G.G."/>
            <person name="Nierman W.C."/>
            <person name="Fouts D.E."/>
        </authorList>
    </citation>
    <scope>NUCLEOTIDE SEQUENCE [LARGE SCALE GENOMIC DNA]</scope>
    <source>
        <strain evidence="1 2">2006001853</strain>
    </source>
</reference>
<protein>
    <submittedName>
        <fullName evidence="1">Uncharacterized protein</fullName>
    </submittedName>
</protein>
<dbReference type="AlphaFoldDB" id="A0A828Z3T1"/>
<evidence type="ECO:0000313" key="1">
    <source>
        <dbReference type="EMBL" id="EKR65040.1"/>
    </source>
</evidence>
<comment type="caution">
    <text evidence="1">The sequence shown here is derived from an EMBL/GenBank/DDBJ whole genome shotgun (WGS) entry which is preliminary data.</text>
</comment>
<evidence type="ECO:0000313" key="2">
    <source>
        <dbReference type="Proteomes" id="UP000001338"/>
    </source>
</evidence>
<sequence length="38" mass="4447">MSLKRVFPLRQCQKQGMETKKKVTDTIYIFSSINRTAV</sequence>
<dbReference type="Proteomes" id="UP000001338">
    <property type="component" value="Unassembled WGS sequence"/>
</dbReference>
<dbReference type="EMBL" id="AFLV02000026">
    <property type="protein sequence ID" value="EKR65040.1"/>
    <property type="molecule type" value="Genomic_DNA"/>
</dbReference>